<protein>
    <submittedName>
        <fullName evidence="2">Uncharacterized protein</fullName>
    </submittedName>
</protein>
<feature type="non-terminal residue" evidence="2">
    <location>
        <position position="1"/>
    </location>
</feature>
<name>A0ABN9SRX9_9DINO</name>
<dbReference type="EMBL" id="CAUYUJ010012825">
    <property type="protein sequence ID" value="CAK0834668.1"/>
    <property type="molecule type" value="Genomic_DNA"/>
</dbReference>
<comment type="caution">
    <text evidence="2">The sequence shown here is derived from an EMBL/GenBank/DDBJ whole genome shotgun (WGS) entry which is preliminary data.</text>
</comment>
<feature type="compositionally biased region" description="Acidic residues" evidence="1">
    <location>
        <begin position="64"/>
        <end position="87"/>
    </location>
</feature>
<gene>
    <name evidence="2" type="ORF">PCOR1329_LOCUS32035</name>
</gene>
<feature type="compositionally biased region" description="Low complexity" evidence="1">
    <location>
        <begin position="102"/>
        <end position="118"/>
    </location>
</feature>
<feature type="compositionally biased region" description="Basic and acidic residues" evidence="1">
    <location>
        <begin position="49"/>
        <end position="63"/>
    </location>
</feature>
<evidence type="ECO:0000256" key="1">
    <source>
        <dbReference type="SAM" id="MobiDB-lite"/>
    </source>
</evidence>
<organism evidence="2 3">
    <name type="scientific">Prorocentrum cordatum</name>
    <dbReference type="NCBI Taxonomy" id="2364126"/>
    <lineage>
        <taxon>Eukaryota</taxon>
        <taxon>Sar</taxon>
        <taxon>Alveolata</taxon>
        <taxon>Dinophyceae</taxon>
        <taxon>Prorocentrales</taxon>
        <taxon>Prorocentraceae</taxon>
        <taxon>Prorocentrum</taxon>
    </lineage>
</organism>
<evidence type="ECO:0000313" key="3">
    <source>
        <dbReference type="Proteomes" id="UP001189429"/>
    </source>
</evidence>
<proteinExistence type="predicted"/>
<accession>A0ABN9SRX9</accession>
<feature type="compositionally biased region" description="Basic and acidic residues" evidence="1">
    <location>
        <begin position="130"/>
        <end position="162"/>
    </location>
</feature>
<keyword evidence="3" id="KW-1185">Reference proteome</keyword>
<reference evidence="2" key="1">
    <citation type="submission" date="2023-10" db="EMBL/GenBank/DDBJ databases">
        <authorList>
            <person name="Chen Y."/>
            <person name="Shah S."/>
            <person name="Dougan E. K."/>
            <person name="Thang M."/>
            <person name="Chan C."/>
        </authorList>
    </citation>
    <scope>NUCLEOTIDE SEQUENCE [LARGE SCALE GENOMIC DNA]</scope>
</reference>
<dbReference type="Proteomes" id="UP001189429">
    <property type="component" value="Unassembled WGS sequence"/>
</dbReference>
<sequence length="204" mass="22775">PRRAAAHGSLLGKGSLGLVLFCQPEARRGADPLTAAAARAVSSREEEEADRRERERERERDREGEEGEAGEDEDEETARIEDEDEGEEGGRPRGRGEAHSWSSPAARAGRAGRGAVRPASRRRPLRRPAASRERREAEEARRRRDVRSWRRLLWRPEADQTRPGHPRWPPRSTKTGGEAPPRALVGRQASQTDPVPLDPSARGR</sequence>
<evidence type="ECO:0000313" key="2">
    <source>
        <dbReference type="EMBL" id="CAK0834668.1"/>
    </source>
</evidence>
<feature type="compositionally biased region" description="Basic and acidic residues" evidence="1">
    <location>
        <begin position="88"/>
        <end position="98"/>
    </location>
</feature>
<feature type="region of interest" description="Disordered" evidence="1">
    <location>
        <begin position="27"/>
        <end position="204"/>
    </location>
</feature>